<dbReference type="AlphaFoldDB" id="A0A1I4FRK4"/>
<proteinExistence type="predicted"/>
<keyword evidence="2" id="KW-1185">Reference proteome</keyword>
<evidence type="ECO:0000313" key="2">
    <source>
        <dbReference type="Proteomes" id="UP000199550"/>
    </source>
</evidence>
<sequence>MTALSQYDRLESLGLWRAARTDQRREVIVSFGNATLVVSDAAGRPLSHWSLPAIVQLNQGVVPAVFAPDADAAESLEIDDPIMIDAINTVRGQIVKAQPRRGRLRQGLTAAVLIAVTVAAATWGPALLRDQAAGSLSDLRRAQVGAAVLGHLQASTGPACRGAQGRAALQTLQTRLFGMNRTGQVIVLPGVLPGPASLPGNLSVIDRATLVRYDDPFVTAGDIVAARTRDDDPVQDILRHAGLRATVHLLTSGALPDSALASYAAYLLDQGQPPVTEPQLIAAFGAAKIPTAPYAELRTARGQNGARLMTAKPLGGSEPQPVLTDAAWLQLQSICDS</sequence>
<name>A0A1I4FRK4_9RHOB</name>
<dbReference type="EMBL" id="FOTF01000010">
    <property type="protein sequence ID" value="SFL19607.1"/>
    <property type="molecule type" value="Genomic_DNA"/>
</dbReference>
<evidence type="ECO:0000313" key="1">
    <source>
        <dbReference type="EMBL" id="SFL19607.1"/>
    </source>
</evidence>
<dbReference type="Proteomes" id="UP000199550">
    <property type="component" value="Unassembled WGS sequence"/>
</dbReference>
<dbReference type="OrthoDB" id="7822309at2"/>
<reference evidence="1 2" key="1">
    <citation type="submission" date="2016-10" db="EMBL/GenBank/DDBJ databases">
        <authorList>
            <person name="de Groot N.N."/>
        </authorList>
    </citation>
    <scope>NUCLEOTIDE SEQUENCE [LARGE SCALE GENOMIC DNA]</scope>
    <source>
        <strain evidence="1 2">DSM 16199</strain>
    </source>
</reference>
<gene>
    <name evidence="1" type="ORF">SAMN04488004_11022</name>
</gene>
<accession>A0A1I4FRK4</accession>
<dbReference type="RefSeq" id="WP_090189167.1">
    <property type="nucleotide sequence ID" value="NZ_CAXIDI010000003.1"/>
</dbReference>
<dbReference type="STRING" id="195913.SAMN04488004_11022"/>
<organism evidence="1 2">
    <name type="scientific">Loktanella salsilacus</name>
    <dbReference type="NCBI Taxonomy" id="195913"/>
    <lineage>
        <taxon>Bacteria</taxon>
        <taxon>Pseudomonadati</taxon>
        <taxon>Pseudomonadota</taxon>
        <taxon>Alphaproteobacteria</taxon>
        <taxon>Rhodobacterales</taxon>
        <taxon>Roseobacteraceae</taxon>
        <taxon>Loktanella</taxon>
    </lineage>
</organism>
<protein>
    <submittedName>
        <fullName evidence="1">Uncharacterized protein</fullName>
    </submittedName>
</protein>